<dbReference type="Pfam" id="PF05036">
    <property type="entry name" value="SPOR"/>
    <property type="match status" value="1"/>
</dbReference>
<evidence type="ECO:0000256" key="3">
    <source>
        <dbReference type="ARBA" id="ARBA00023316"/>
    </source>
</evidence>
<keyword evidence="4" id="KW-0564">Palmitate</keyword>
<evidence type="ECO:0000313" key="8">
    <source>
        <dbReference type="EMBL" id="EPD12851.1"/>
    </source>
</evidence>
<dbReference type="PROSITE" id="PS51724">
    <property type="entry name" value="SPOR"/>
    <property type="match status" value="1"/>
</dbReference>
<accession>A0AB33Z1P5</accession>
<dbReference type="InterPro" id="IPR009009">
    <property type="entry name" value="RlpA-like_DPBB"/>
</dbReference>
<comment type="similarity">
    <text evidence="4 5">Belongs to the RlpA family.</text>
</comment>
<evidence type="ECO:0000256" key="6">
    <source>
        <dbReference type="SAM" id="SignalP"/>
    </source>
</evidence>
<proteinExistence type="inferred from homology"/>
<dbReference type="CDD" id="cd22268">
    <property type="entry name" value="DPBB_RlpA-like"/>
    <property type="match status" value="1"/>
</dbReference>
<dbReference type="EMBL" id="ASHL01000006">
    <property type="protein sequence ID" value="EPD12851.1"/>
    <property type="molecule type" value="Genomic_DNA"/>
</dbReference>
<dbReference type="InterPro" id="IPR036680">
    <property type="entry name" value="SPOR-like_sf"/>
</dbReference>
<dbReference type="Gene3D" id="2.40.40.10">
    <property type="entry name" value="RlpA-like domain"/>
    <property type="match status" value="1"/>
</dbReference>
<keyword evidence="2 4" id="KW-0456">Lyase</keyword>
<dbReference type="PANTHER" id="PTHR34183">
    <property type="entry name" value="ENDOLYTIC PEPTIDOGLYCAN TRANSGLYCOSYLASE RLPA"/>
    <property type="match status" value="1"/>
</dbReference>
<keyword evidence="4" id="KW-0472">Membrane</keyword>
<dbReference type="GO" id="GO:0005886">
    <property type="term" value="C:plasma membrane"/>
    <property type="evidence" value="ECO:0007669"/>
    <property type="project" value="UniProtKB-SubCell"/>
</dbReference>
<keyword evidence="9" id="KW-1185">Reference proteome</keyword>
<dbReference type="Proteomes" id="UP000015462">
    <property type="component" value="Unassembled WGS sequence"/>
</dbReference>
<keyword evidence="4" id="KW-1003">Cell membrane</keyword>
<evidence type="ECO:0000259" key="7">
    <source>
        <dbReference type="PROSITE" id="PS51724"/>
    </source>
</evidence>
<organism evidence="8 9">
    <name type="scientific">Cycloclasticus pugetii</name>
    <dbReference type="NCBI Taxonomy" id="34068"/>
    <lineage>
        <taxon>Bacteria</taxon>
        <taxon>Pseudomonadati</taxon>
        <taxon>Pseudomonadota</taxon>
        <taxon>Gammaproteobacteria</taxon>
        <taxon>Thiotrichales</taxon>
        <taxon>Piscirickettsiaceae</taxon>
        <taxon>Cycloclasticus</taxon>
    </lineage>
</organism>
<keyword evidence="1 6" id="KW-0732">Signal</keyword>
<dbReference type="FunFam" id="2.40.40.10:FF:000003">
    <property type="entry name" value="Endolytic peptidoglycan transglycosylase RlpA"/>
    <property type="match status" value="1"/>
</dbReference>
<evidence type="ECO:0000256" key="5">
    <source>
        <dbReference type="RuleBase" id="RU003495"/>
    </source>
</evidence>
<name>A0AB33Z1P5_9GAMM</name>
<dbReference type="InterPro" id="IPR007730">
    <property type="entry name" value="SPOR-like_dom"/>
</dbReference>
<dbReference type="PANTHER" id="PTHR34183:SF1">
    <property type="entry name" value="ENDOLYTIC PEPTIDOGLYCAN TRANSGLYCOSYLASE RLPA"/>
    <property type="match status" value="1"/>
</dbReference>
<keyword evidence="3 4" id="KW-0961">Cell wall biogenesis/degradation</keyword>
<dbReference type="GO" id="GO:0008932">
    <property type="term" value="F:lytic endotransglycosylase activity"/>
    <property type="evidence" value="ECO:0007669"/>
    <property type="project" value="UniProtKB-UniRule"/>
</dbReference>
<evidence type="ECO:0000313" key="9">
    <source>
        <dbReference type="Proteomes" id="UP000015462"/>
    </source>
</evidence>
<evidence type="ECO:0000256" key="4">
    <source>
        <dbReference type="HAMAP-Rule" id="MF_02071"/>
    </source>
</evidence>
<dbReference type="InterPro" id="IPR036908">
    <property type="entry name" value="RlpA-like_sf"/>
</dbReference>
<keyword evidence="4 8" id="KW-0449">Lipoprotein</keyword>
<dbReference type="SUPFAM" id="SSF50685">
    <property type="entry name" value="Barwin-like endoglucanases"/>
    <property type="match status" value="1"/>
</dbReference>
<feature type="domain" description="SPOR" evidence="7">
    <location>
        <begin position="205"/>
        <end position="285"/>
    </location>
</feature>
<comment type="function">
    <text evidence="4">Lytic transglycosylase with a strong preference for naked glycan strands that lack stem peptides.</text>
</comment>
<dbReference type="Pfam" id="PF03330">
    <property type="entry name" value="DPBB_1"/>
    <property type="match status" value="1"/>
</dbReference>
<comment type="subcellular location">
    <subcellularLocation>
        <location evidence="4">Cell membrane</location>
        <topology evidence="4">Lipid-anchor</topology>
    </subcellularLocation>
</comment>
<comment type="caution">
    <text evidence="8">The sequence shown here is derived from an EMBL/GenBank/DDBJ whole genome shotgun (WGS) entry which is preliminary data.</text>
</comment>
<dbReference type="NCBIfam" id="TIGR00413">
    <property type="entry name" value="rlpA"/>
    <property type="match status" value="1"/>
</dbReference>
<dbReference type="GO" id="GO:0009279">
    <property type="term" value="C:cell outer membrane"/>
    <property type="evidence" value="ECO:0007669"/>
    <property type="project" value="TreeGrafter"/>
</dbReference>
<dbReference type="PROSITE" id="PS51257">
    <property type="entry name" value="PROKAR_LIPOPROTEIN"/>
    <property type="match status" value="1"/>
</dbReference>
<dbReference type="Gene3D" id="3.30.70.1070">
    <property type="entry name" value="Sporulation related repeat"/>
    <property type="match status" value="1"/>
</dbReference>
<reference evidence="8 9" key="1">
    <citation type="journal article" date="2013" name="Genome Announc.">
        <title>Genome Sequence of the Pyrene- and Fluoranthene-Degrading Bacterium Cycloclasticus sp. Strain PY97M.</title>
        <authorList>
            <person name="Cui Z."/>
            <person name="Xu G."/>
            <person name="Li Q."/>
            <person name="Gao W."/>
            <person name="Zheng L."/>
        </authorList>
    </citation>
    <scope>NUCLEOTIDE SEQUENCE [LARGE SCALE GENOMIC DNA]</scope>
    <source>
        <strain evidence="8 9">PY97M</strain>
    </source>
</reference>
<dbReference type="HAMAP" id="MF_02071">
    <property type="entry name" value="RlpA"/>
    <property type="match status" value="1"/>
</dbReference>
<dbReference type="InterPro" id="IPR012997">
    <property type="entry name" value="RplA"/>
</dbReference>
<dbReference type="AlphaFoldDB" id="A0AB33Z1P5"/>
<dbReference type="GO" id="GO:0071555">
    <property type="term" value="P:cell wall organization"/>
    <property type="evidence" value="ECO:0007669"/>
    <property type="project" value="UniProtKB-KW"/>
</dbReference>
<dbReference type="EC" id="4.2.2.-" evidence="4"/>
<protein>
    <recommendedName>
        <fullName evidence="4">Endolytic peptidoglycan transglycosylase RlpA</fullName>
        <ecNumber evidence="4">4.2.2.-</ecNumber>
    </recommendedName>
</protein>
<evidence type="ECO:0000256" key="2">
    <source>
        <dbReference type="ARBA" id="ARBA00023239"/>
    </source>
</evidence>
<feature type="signal peptide" evidence="6">
    <location>
        <begin position="1"/>
        <end position="19"/>
    </location>
</feature>
<feature type="chain" id="PRO_5044260964" description="Endolytic peptidoglycan transglycosylase RlpA" evidence="6">
    <location>
        <begin position="20"/>
        <end position="285"/>
    </location>
</feature>
<evidence type="ECO:0000256" key="1">
    <source>
        <dbReference type="ARBA" id="ARBA00022729"/>
    </source>
</evidence>
<dbReference type="GO" id="GO:0042834">
    <property type="term" value="F:peptidoglycan binding"/>
    <property type="evidence" value="ECO:0007669"/>
    <property type="project" value="InterPro"/>
</dbReference>
<dbReference type="InterPro" id="IPR034718">
    <property type="entry name" value="RlpA"/>
</dbReference>
<dbReference type="SUPFAM" id="SSF110997">
    <property type="entry name" value="Sporulation related repeat"/>
    <property type="match status" value="1"/>
</dbReference>
<dbReference type="GO" id="GO:0000270">
    <property type="term" value="P:peptidoglycan metabolic process"/>
    <property type="evidence" value="ECO:0007669"/>
    <property type="project" value="UniProtKB-UniRule"/>
</dbReference>
<gene>
    <name evidence="4" type="primary">rlpA</name>
    <name evidence="8" type="ORF">L196_08276</name>
</gene>
<sequence length="285" mass="31482">MIRLHFFLLCCLSAYFLIGCTSQQPFVTDSAPSVHPAGIELTPDAIPKIEAKSRGGNPSSYEVFGKKYYVQASSKNFVQRGLASWYGTKFHGNKTSNGETYDMYAMTAAHKTLPIPTYVEVTNLSNGKKIIVRVNDRGPFHDERIIDLSYAAAAKLGTLKNGTSMVEIKALDPHTYLSTSLDEPPAAPKSDLTLRYTVQPPQPSTEQKGLLFIQAGAFSSEENANKLKYELTNLLKTPVTIESGGSTSKPLYFVRVGPYIRMKSADSTRSKLYELGYKSTFYTSK</sequence>